<accession>A0A179ERW0</accession>
<sequence>MVDYEDRGIIKWQGMYLSDHTEKIACQAKEKRTINLAKVKMTNEEIARVLNKAIIKNKAVAIQKEEMDVEGHYSDELIGQIDGHDELGIYIHSNKVNYDEIRHVELYTPKKWSALD</sequence>
<proteinExistence type="predicted"/>
<protein>
    <recommendedName>
        <fullName evidence="3">DNA-directed RNA polymerase beta subunit</fullName>
    </recommendedName>
</protein>
<comment type="caution">
    <text evidence="1">The sequence shown here is derived from an EMBL/GenBank/DDBJ whole genome shotgun (WGS) entry which is preliminary data.</text>
</comment>
<dbReference type="EMBL" id="LWMN01000011">
    <property type="protein sequence ID" value="OAQ55981.1"/>
    <property type="molecule type" value="Genomic_DNA"/>
</dbReference>
<dbReference type="Proteomes" id="UP000078516">
    <property type="component" value="Unassembled WGS sequence"/>
</dbReference>
<reference evidence="1 2" key="1">
    <citation type="submission" date="2016-04" db="EMBL/GenBank/DDBJ databases">
        <title>Draft genome of an Enterococcus thailandicus strain isolated from bovine feces.</title>
        <authorList>
            <person name="Beukers A.G."/>
            <person name="Zaheer R."/>
            <person name="Goji N."/>
            <person name="Cook S.R."/>
            <person name="Amoako K."/>
            <person name="Chaves A.V."/>
            <person name="Ward M.P."/>
            <person name="Mcallister T.A."/>
        </authorList>
    </citation>
    <scope>NUCLEOTIDE SEQUENCE [LARGE SCALE GENOMIC DNA]</scope>
    <source>
        <strain evidence="1 2">F0711D 46</strain>
    </source>
</reference>
<dbReference type="RefSeq" id="WP_067482603.1">
    <property type="nucleotide sequence ID" value="NZ_JBMOSZ010000002.1"/>
</dbReference>
<keyword evidence="2" id="KW-1185">Reference proteome</keyword>
<gene>
    <name evidence="1" type="ORF">A6E74_04485</name>
</gene>
<dbReference type="AlphaFoldDB" id="A0A179ERW0"/>
<organism evidence="1 2">
    <name type="scientific">Enterococcus thailandicus</name>
    <dbReference type="NCBI Taxonomy" id="417368"/>
    <lineage>
        <taxon>Bacteria</taxon>
        <taxon>Bacillati</taxon>
        <taxon>Bacillota</taxon>
        <taxon>Bacilli</taxon>
        <taxon>Lactobacillales</taxon>
        <taxon>Enterococcaceae</taxon>
        <taxon>Enterococcus</taxon>
    </lineage>
</organism>
<evidence type="ECO:0000313" key="1">
    <source>
        <dbReference type="EMBL" id="OAQ55981.1"/>
    </source>
</evidence>
<evidence type="ECO:0000313" key="2">
    <source>
        <dbReference type="Proteomes" id="UP000078516"/>
    </source>
</evidence>
<evidence type="ECO:0008006" key="3">
    <source>
        <dbReference type="Google" id="ProtNLM"/>
    </source>
</evidence>
<name>A0A179ERW0_ENTTH</name>